<reference evidence="14 15" key="1">
    <citation type="submission" date="2024-04" db="EMBL/GenBank/DDBJ databases">
        <authorList>
            <person name="Waldvogel A.-M."/>
            <person name="Schoenle A."/>
        </authorList>
    </citation>
    <scope>NUCLEOTIDE SEQUENCE [LARGE SCALE GENOMIC DNA]</scope>
</reference>
<feature type="transmembrane region" description="Helical" evidence="12">
    <location>
        <begin position="477"/>
        <end position="500"/>
    </location>
</feature>
<feature type="transmembrane region" description="Helical" evidence="12">
    <location>
        <begin position="668"/>
        <end position="690"/>
    </location>
</feature>
<evidence type="ECO:0000313" key="14">
    <source>
        <dbReference type="EMBL" id="CAL1573617.1"/>
    </source>
</evidence>
<dbReference type="GO" id="GO:0016887">
    <property type="term" value="F:ATP hydrolysis activity"/>
    <property type="evidence" value="ECO:0007669"/>
    <property type="project" value="InterPro"/>
</dbReference>
<dbReference type="FunFam" id="3.40.50.300:FF:000267">
    <property type="entry name" value="ATP-binding cassette, sub-family G (WHITE), member 1"/>
    <property type="match status" value="1"/>
</dbReference>
<accession>A0AAV2J813</accession>
<keyword evidence="7" id="KW-0547">Nucleotide-binding</keyword>
<dbReference type="Pfam" id="PF00005">
    <property type="entry name" value="ABC_tran"/>
    <property type="match status" value="1"/>
</dbReference>
<evidence type="ECO:0000256" key="7">
    <source>
        <dbReference type="ARBA" id="ARBA00022741"/>
    </source>
</evidence>
<evidence type="ECO:0000256" key="1">
    <source>
        <dbReference type="ARBA" id="ARBA00004127"/>
    </source>
</evidence>
<dbReference type="InterPro" id="IPR013525">
    <property type="entry name" value="ABC2_TM"/>
</dbReference>
<feature type="transmembrane region" description="Helical" evidence="12">
    <location>
        <begin position="448"/>
        <end position="465"/>
    </location>
</feature>
<evidence type="ECO:0000313" key="15">
    <source>
        <dbReference type="Proteomes" id="UP001497482"/>
    </source>
</evidence>
<comment type="similarity">
    <text evidence="3">Belongs to the ABC transporter superfamily. ABCG family. Eye pigment precursor importer (TC 3.A.1.204) subfamily.</text>
</comment>
<keyword evidence="9" id="KW-1278">Translocase</keyword>
<evidence type="ECO:0000256" key="10">
    <source>
        <dbReference type="ARBA" id="ARBA00022989"/>
    </source>
</evidence>
<dbReference type="PANTHER" id="PTHR48041:SF75">
    <property type="entry name" value="ATP-BINDING CASSETTE SUB-FAMILY G MEMBER 4"/>
    <property type="match status" value="1"/>
</dbReference>
<dbReference type="PROSITE" id="PS50893">
    <property type="entry name" value="ABC_TRANSPORTER_2"/>
    <property type="match status" value="1"/>
</dbReference>
<dbReference type="GO" id="GO:0042632">
    <property type="term" value="P:cholesterol homeostasis"/>
    <property type="evidence" value="ECO:0007669"/>
    <property type="project" value="TreeGrafter"/>
</dbReference>
<dbReference type="InterPro" id="IPR003439">
    <property type="entry name" value="ABC_transporter-like_ATP-bd"/>
</dbReference>
<keyword evidence="8" id="KW-0067">ATP-binding</keyword>
<dbReference type="GO" id="GO:0034041">
    <property type="term" value="F:ABC-type sterol transporter activity"/>
    <property type="evidence" value="ECO:0007669"/>
    <property type="project" value="TreeGrafter"/>
</dbReference>
<keyword evidence="15" id="KW-1185">Reference proteome</keyword>
<dbReference type="CDD" id="cd03213">
    <property type="entry name" value="ABCG_EPDR"/>
    <property type="match status" value="1"/>
</dbReference>
<evidence type="ECO:0000256" key="11">
    <source>
        <dbReference type="ARBA" id="ARBA00023136"/>
    </source>
</evidence>
<evidence type="ECO:0000256" key="4">
    <source>
        <dbReference type="ARBA" id="ARBA00022448"/>
    </source>
</evidence>
<dbReference type="InterPro" id="IPR043926">
    <property type="entry name" value="ABCG_dom"/>
</dbReference>
<dbReference type="Proteomes" id="UP001497482">
    <property type="component" value="Chromosome 11"/>
</dbReference>
<protein>
    <recommendedName>
        <fullName evidence="13">ABC transporter domain-containing protein</fullName>
    </recommendedName>
</protein>
<dbReference type="Pfam" id="PF01061">
    <property type="entry name" value="ABC2_membrane"/>
    <property type="match status" value="1"/>
</dbReference>
<dbReference type="Gene3D" id="3.40.50.300">
    <property type="entry name" value="P-loop containing nucleotide triphosphate hydrolases"/>
    <property type="match status" value="1"/>
</dbReference>
<keyword evidence="5" id="KW-1003">Cell membrane</keyword>
<feature type="transmembrane region" description="Helical" evidence="12">
    <location>
        <begin position="585"/>
        <end position="607"/>
    </location>
</feature>
<evidence type="ECO:0000256" key="12">
    <source>
        <dbReference type="SAM" id="Phobius"/>
    </source>
</evidence>
<evidence type="ECO:0000256" key="8">
    <source>
        <dbReference type="ARBA" id="ARBA00022840"/>
    </source>
</evidence>
<evidence type="ECO:0000256" key="6">
    <source>
        <dbReference type="ARBA" id="ARBA00022692"/>
    </source>
</evidence>
<dbReference type="PROSITE" id="PS00211">
    <property type="entry name" value="ABC_TRANSPORTER_1"/>
    <property type="match status" value="1"/>
</dbReference>
<feature type="domain" description="ABC transporter" evidence="13">
    <location>
        <begin position="114"/>
        <end position="354"/>
    </location>
</feature>
<dbReference type="Pfam" id="PF19055">
    <property type="entry name" value="ABC2_membrane_7"/>
    <property type="match status" value="1"/>
</dbReference>
<keyword evidence="6 12" id="KW-0812">Transmembrane</keyword>
<dbReference type="GO" id="GO:0033344">
    <property type="term" value="P:cholesterol efflux"/>
    <property type="evidence" value="ECO:0007669"/>
    <property type="project" value="UniProtKB-ARBA"/>
</dbReference>
<organism evidence="14 15">
    <name type="scientific">Knipowitschia caucasica</name>
    <name type="common">Caucasian dwarf goby</name>
    <name type="synonym">Pomatoschistus caucasicus</name>
    <dbReference type="NCBI Taxonomy" id="637954"/>
    <lineage>
        <taxon>Eukaryota</taxon>
        <taxon>Metazoa</taxon>
        <taxon>Chordata</taxon>
        <taxon>Craniata</taxon>
        <taxon>Vertebrata</taxon>
        <taxon>Euteleostomi</taxon>
        <taxon>Actinopterygii</taxon>
        <taxon>Neopterygii</taxon>
        <taxon>Teleostei</taxon>
        <taxon>Neoteleostei</taxon>
        <taxon>Acanthomorphata</taxon>
        <taxon>Gobiaria</taxon>
        <taxon>Gobiiformes</taxon>
        <taxon>Gobioidei</taxon>
        <taxon>Gobiidae</taxon>
        <taxon>Gobiinae</taxon>
        <taxon>Knipowitschia</taxon>
    </lineage>
</organism>
<keyword evidence="11 12" id="KW-0472">Membrane</keyword>
<sequence>MQAAAQHPVSNALHPSRACVVPDAHAGSERTIPRLLHLLALILPLMLEPLQRCYEAMAERTLDPATVSIPMEETKLPSGAPPEAPLLTHLKKVENHITEAQRFSHLPRRSAVDLEFNEVSYTIREGPWYRRRGYKALLKCLSGKFNNRELIGIMGPSGAGKSTLMNILAGYRETGMKGQILVNGRPRDLRTFRKMSCYIMQDDMLLPHLTAREAMMVSANLKLSESMLVKKELVDEILTALGLQECAQTRTNNLSGGQCKRLAIALELVNNPPVMFFDEPTSGLDSSSCFQVVSLMKSLAQGGRTIICTIHQPSAKLFEMFDKLYILSQGQCIFKGTVPFLIPYLKNLGLHCPTYHNPADFIIEVASGEYGDLNQVLFEAVQGGLCSEDGKKNSRDKNDPSCNSQVYSETGTLEKHSFATSTFTQFCILFKRTFITICRDTVLTHLRVTSHLAIGVLIGLLYLNIGNDASKVFNNTGFLFFSMLFLMFAALMPTVLTFPLEMSVFMREHLNYWYSLKAYYLAKTMADIPFQVLCPIMYCSIVYWMTEQPPEAGRYLLFMALSTSTALVAQSLGLLIGAASTSLQVATFVGPVTAIPVLLFSGFFVNFDTIPKYLQWSSYLSYVRYGFEGVILSIYGMNRSDLECPGIVCKFQKPEEVLQLLDVEDAKLYVDFIVLGAFFVILRLATYLVLRYKVKSER</sequence>
<proteinExistence type="inferred from homology"/>
<dbReference type="AlphaFoldDB" id="A0AAV2J813"/>
<evidence type="ECO:0000259" key="13">
    <source>
        <dbReference type="PROSITE" id="PS50893"/>
    </source>
</evidence>
<comment type="subcellular location">
    <subcellularLocation>
        <location evidence="2">Cell membrane</location>
    </subcellularLocation>
    <subcellularLocation>
        <location evidence="1">Endomembrane system</location>
        <topology evidence="1">Multi-pass membrane protein</topology>
    </subcellularLocation>
</comment>
<dbReference type="InterPro" id="IPR003593">
    <property type="entry name" value="AAA+_ATPase"/>
</dbReference>
<dbReference type="GO" id="GO:0005886">
    <property type="term" value="C:plasma membrane"/>
    <property type="evidence" value="ECO:0007669"/>
    <property type="project" value="UniProtKB-SubCell"/>
</dbReference>
<dbReference type="GO" id="GO:0005524">
    <property type="term" value="F:ATP binding"/>
    <property type="evidence" value="ECO:0007669"/>
    <property type="project" value="UniProtKB-KW"/>
</dbReference>
<dbReference type="InterPro" id="IPR027417">
    <property type="entry name" value="P-loop_NTPase"/>
</dbReference>
<dbReference type="PANTHER" id="PTHR48041">
    <property type="entry name" value="ABC TRANSPORTER G FAMILY MEMBER 28"/>
    <property type="match status" value="1"/>
</dbReference>
<dbReference type="SMART" id="SM00382">
    <property type="entry name" value="AAA"/>
    <property type="match status" value="1"/>
</dbReference>
<evidence type="ECO:0000256" key="9">
    <source>
        <dbReference type="ARBA" id="ARBA00022967"/>
    </source>
</evidence>
<evidence type="ECO:0000256" key="3">
    <source>
        <dbReference type="ARBA" id="ARBA00005814"/>
    </source>
</evidence>
<evidence type="ECO:0000256" key="2">
    <source>
        <dbReference type="ARBA" id="ARBA00004236"/>
    </source>
</evidence>
<feature type="transmembrane region" description="Helical" evidence="12">
    <location>
        <begin position="619"/>
        <end position="637"/>
    </location>
</feature>
<name>A0AAV2J813_KNICA</name>
<gene>
    <name evidence="14" type="ORF">KC01_LOCUS5489</name>
</gene>
<dbReference type="InterPro" id="IPR017871">
    <property type="entry name" value="ABC_transporter-like_CS"/>
</dbReference>
<dbReference type="GO" id="GO:0012505">
    <property type="term" value="C:endomembrane system"/>
    <property type="evidence" value="ECO:0007669"/>
    <property type="project" value="UniProtKB-SubCell"/>
</dbReference>
<evidence type="ECO:0000256" key="5">
    <source>
        <dbReference type="ARBA" id="ARBA00022475"/>
    </source>
</evidence>
<dbReference type="InterPro" id="IPR050352">
    <property type="entry name" value="ABCG_transporters"/>
</dbReference>
<keyword evidence="10 12" id="KW-1133">Transmembrane helix</keyword>
<dbReference type="SUPFAM" id="SSF52540">
    <property type="entry name" value="P-loop containing nucleoside triphosphate hydrolases"/>
    <property type="match status" value="1"/>
</dbReference>
<dbReference type="EMBL" id="OZ035833">
    <property type="protein sequence ID" value="CAL1573617.1"/>
    <property type="molecule type" value="Genomic_DNA"/>
</dbReference>
<feature type="transmembrane region" description="Helical" evidence="12">
    <location>
        <begin position="520"/>
        <end position="544"/>
    </location>
</feature>
<keyword evidence="4" id="KW-0813">Transport</keyword>
<feature type="transmembrane region" description="Helical" evidence="12">
    <location>
        <begin position="556"/>
        <end position="579"/>
    </location>
</feature>